<keyword evidence="4" id="KW-0862">Zinc</keyword>
<accession>A0A2N8PGR0</accession>
<dbReference type="Proteomes" id="UP000236047">
    <property type="component" value="Unassembled WGS sequence"/>
</dbReference>
<comment type="caution">
    <text evidence="8">The sequence shown here is derived from an EMBL/GenBank/DDBJ whole genome shotgun (WGS) entry which is preliminary data.</text>
</comment>
<sequence length="357" mass="36490">MKAWQMTTPQSGLHLAELPDPPLRGGGATLDVLAAHIPAYTDVLVAGGRGGFPTPIVLGACGIGRVTATADDVFGVRPGDVVVASGLFRSGRLAHPEEALLAWTGIGGAGRATPTTERIREVWRDGLYAERAVQPERTLVALPGADAYPAPERLAFLPWLGIAAEAIDRASVRAGHVVAVVGATGQLGAAAVLVALARGAAAVVAVGRNRDSLAVLAGLDARVLPVPLSGDRATDGSTIAAAAGPVDAVVDTLGAVPSPGPTMAGYDALRPDGSWVLVGGVRQDLPIPYSDFMHRRLTLRGSWICRNATILDVWSMVRGGVLDLSALDITVVGLDDPTAALTAASQSHGLGVVVLVP</sequence>
<dbReference type="GO" id="GO:0016491">
    <property type="term" value="F:oxidoreductase activity"/>
    <property type="evidence" value="ECO:0007669"/>
    <property type="project" value="UniProtKB-KW"/>
</dbReference>
<evidence type="ECO:0000313" key="9">
    <source>
        <dbReference type="Proteomes" id="UP000236047"/>
    </source>
</evidence>
<dbReference type="InterPro" id="IPR011032">
    <property type="entry name" value="GroES-like_sf"/>
</dbReference>
<name>A0A2N8PGR0_STRNR</name>
<feature type="domain" description="Alcohol dehydrogenase-like N-terminal" evidence="7">
    <location>
        <begin position="40"/>
        <end position="143"/>
    </location>
</feature>
<evidence type="ECO:0000313" key="8">
    <source>
        <dbReference type="EMBL" id="PNE40191.1"/>
    </source>
</evidence>
<dbReference type="Pfam" id="PF00107">
    <property type="entry name" value="ADH_zinc_N"/>
    <property type="match status" value="1"/>
</dbReference>
<dbReference type="InterPro" id="IPR036291">
    <property type="entry name" value="NAD(P)-bd_dom_sf"/>
</dbReference>
<dbReference type="EMBL" id="LJSN01000002">
    <property type="protein sequence ID" value="PNE40191.1"/>
    <property type="molecule type" value="Genomic_DNA"/>
</dbReference>
<dbReference type="PANTHER" id="PTHR43350">
    <property type="entry name" value="NAD-DEPENDENT ALCOHOL DEHYDROGENASE"/>
    <property type="match status" value="1"/>
</dbReference>
<dbReference type="Gene3D" id="3.90.180.10">
    <property type="entry name" value="Medium-chain alcohol dehydrogenases, catalytic domain"/>
    <property type="match status" value="1"/>
</dbReference>
<dbReference type="PANTHER" id="PTHR43350:SF17">
    <property type="entry name" value="NAD-DEPENDENT ALCOHOL DEHYDROGENASE"/>
    <property type="match status" value="1"/>
</dbReference>
<dbReference type="SUPFAM" id="SSF50129">
    <property type="entry name" value="GroES-like"/>
    <property type="match status" value="1"/>
</dbReference>
<dbReference type="AlphaFoldDB" id="A0A2N8PGR0"/>
<dbReference type="InterPro" id="IPR013149">
    <property type="entry name" value="ADH-like_C"/>
</dbReference>
<keyword evidence="3" id="KW-0479">Metal-binding</keyword>
<dbReference type="GO" id="GO:0046872">
    <property type="term" value="F:metal ion binding"/>
    <property type="evidence" value="ECO:0007669"/>
    <property type="project" value="UniProtKB-KW"/>
</dbReference>
<keyword evidence="5" id="KW-0560">Oxidoreductase</keyword>
<gene>
    <name evidence="8" type="ORF">AOB60_04130</name>
</gene>
<proteinExistence type="inferred from homology"/>
<evidence type="ECO:0000259" key="7">
    <source>
        <dbReference type="Pfam" id="PF08240"/>
    </source>
</evidence>
<comment type="cofactor">
    <cofactor evidence="1">
        <name>Zn(2+)</name>
        <dbReference type="ChEBI" id="CHEBI:29105"/>
    </cofactor>
</comment>
<reference evidence="9" key="1">
    <citation type="submission" date="2015-09" db="EMBL/GenBank/DDBJ databases">
        <authorList>
            <person name="Graham D.E."/>
            <person name="Mahan K.M."/>
            <person name="Klingeman D.M."/>
            <person name="Fida T."/>
            <person name="Giannone R.J."/>
            <person name="Hettich R.L."/>
            <person name="Parry R.J."/>
            <person name="Spain J.C."/>
        </authorList>
    </citation>
    <scope>NUCLEOTIDE SEQUENCE [LARGE SCALE GENOMIC DNA]</scope>
    <source>
        <strain evidence="9">JCM 4701</strain>
    </source>
</reference>
<dbReference type="Gene3D" id="3.40.50.720">
    <property type="entry name" value="NAD(P)-binding Rossmann-like Domain"/>
    <property type="match status" value="1"/>
</dbReference>
<evidence type="ECO:0000256" key="2">
    <source>
        <dbReference type="ARBA" id="ARBA00008072"/>
    </source>
</evidence>
<organism evidence="8 9">
    <name type="scientific">Streptomyces noursei</name>
    <name type="common">Streptomyces albulus</name>
    <dbReference type="NCBI Taxonomy" id="1971"/>
    <lineage>
        <taxon>Bacteria</taxon>
        <taxon>Bacillati</taxon>
        <taxon>Actinomycetota</taxon>
        <taxon>Actinomycetes</taxon>
        <taxon>Kitasatosporales</taxon>
        <taxon>Streptomycetaceae</taxon>
        <taxon>Streptomyces</taxon>
    </lineage>
</organism>
<evidence type="ECO:0000256" key="4">
    <source>
        <dbReference type="ARBA" id="ARBA00022833"/>
    </source>
</evidence>
<evidence type="ECO:0000256" key="3">
    <source>
        <dbReference type="ARBA" id="ARBA00022723"/>
    </source>
</evidence>
<feature type="domain" description="Alcohol dehydrogenase-like C-terminal" evidence="6">
    <location>
        <begin position="187"/>
        <end position="315"/>
    </location>
</feature>
<dbReference type="InterPro" id="IPR013154">
    <property type="entry name" value="ADH-like_N"/>
</dbReference>
<comment type="similarity">
    <text evidence="2">Belongs to the zinc-containing alcohol dehydrogenase family.</text>
</comment>
<protein>
    <submittedName>
        <fullName evidence="8">Uncharacterized protein</fullName>
    </submittedName>
</protein>
<dbReference type="SUPFAM" id="SSF51735">
    <property type="entry name" value="NAD(P)-binding Rossmann-fold domains"/>
    <property type="match status" value="1"/>
</dbReference>
<dbReference type="Pfam" id="PF08240">
    <property type="entry name" value="ADH_N"/>
    <property type="match status" value="1"/>
</dbReference>
<evidence type="ECO:0000259" key="6">
    <source>
        <dbReference type="Pfam" id="PF00107"/>
    </source>
</evidence>
<evidence type="ECO:0000256" key="1">
    <source>
        <dbReference type="ARBA" id="ARBA00001947"/>
    </source>
</evidence>
<evidence type="ECO:0000256" key="5">
    <source>
        <dbReference type="ARBA" id="ARBA00023002"/>
    </source>
</evidence>
<keyword evidence="9" id="KW-1185">Reference proteome</keyword>